<dbReference type="AlphaFoldDB" id="A0ABC8SN79"/>
<dbReference type="Gene3D" id="4.10.1060.10">
    <property type="entry name" value="Zinc finger, RanBP2-type"/>
    <property type="match status" value="4"/>
</dbReference>
<evidence type="ECO:0000256" key="2">
    <source>
        <dbReference type="ARBA" id="ARBA00022771"/>
    </source>
</evidence>
<evidence type="ECO:0000256" key="1">
    <source>
        <dbReference type="ARBA" id="ARBA00022723"/>
    </source>
</evidence>
<organism evidence="6 7">
    <name type="scientific">Ilex paraguariensis</name>
    <name type="common">yerba mate</name>
    <dbReference type="NCBI Taxonomy" id="185542"/>
    <lineage>
        <taxon>Eukaryota</taxon>
        <taxon>Viridiplantae</taxon>
        <taxon>Streptophyta</taxon>
        <taxon>Embryophyta</taxon>
        <taxon>Tracheophyta</taxon>
        <taxon>Spermatophyta</taxon>
        <taxon>Magnoliopsida</taxon>
        <taxon>eudicotyledons</taxon>
        <taxon>Gunneridae</taxon>
        <taxon>Pentapetalae</taxon>
        <taxon>asterids</taxon>
        <taxon>campanulids</taxon>
        <taxon>Aquifoliales</taxon>
        <taxon>Aquifoliaceae</taxon>
        <taxon>Ilex</taxon>
    </lineage>
</organism>
<keyword evidence="1" id="KW-0479">Metal-binding</keyword>
<dbReference type="SUPFAM" id="SSF90209">
    <property type="entry name" value="Ran binding protein zinc finger-like"/>
    <property type="match status" value="3"/>
</dbReference>
<evidence type="ECO:0000256" key="4">
    <source>
        <dbReference type="PROSITE-ProRule" id="PRU00322"/>
    </source>
</evidence>
<dbReference type="PANTHER" id="PTHR23111:SF40">
    <property type="entry name" value="RNA-BINDING PROTEIN INVOLVED IN HETEROCHROMATIN ASSEMBLY-RELATED"/>
    <property type="match status" value="1"/>
</dbReference>
<dbReference type="InterPro" id="IPR036443">
    <property type="entry name" value="Znf_RanBP2_sf"/>
</dbReference>
<evidence type="ECO:0000256" key="3">
    <source>
        <dbReference type="ARBA" id="ARBA00022833"/>
    </source>
</evidence>
<keyword evidence="7" id="KW-1185">Reference proteome</keyword>
<feature type="domain" description="RanBP2-type" evidence="5">
    <location>
        <begin position="402"/>
        <end position="431"/>
    </location>
</feature>
<dbReference type="Proteomes" id="UP001642360">
    <property type="component" value="Unassembled WGS sequence"/>
</dbReference>
<evidence type="ECO:0000313" key="6">
    <source>
        <dbReference type="EMBL" id="CAK9158647.1"/>
    </source>
</evidence>
<evidence type="ECO:0000313" key="7">
    <source>
        <dbReference type="Proteomes" id="UP001642360"/>
    </source>
</evidence>
<feature type="domain" description="RanBP2-type" evidence="5">
    <location>
        <begin position="291"/>
        <end position="320"/>
    </location>
</feature>
<sequence length="446" mass="50271">MSPTTKIFSLLKPSIFLRSQHSLLSPFHIPNLSPSPLLRFHRYSSSSASVLHTDTTNTTLTTGTTEDIFIHHPWPEWVRFVDRLSSKGYLKESSLAPAVTVADDGGDIRETRGGIDGDGVEYKDINLLKDGCLSFARDRFDIFKSLSKEDIQRVVEKGCPNLFRKAVNSAKRLRAYLHLDEGDVCSACNLRGSCDRAYVILKETEASARTVDIVRILLLYALDPLVISGAEKPSSRGAIEASARKLILELIELSETSPDPELPKPAVKASQIKEKSLDSLVDDFSRDAEMKRGDWMCLKCNFMNFSRNIKCRKCGDGGPRRVGGDDVEMKKGDWVCHECSFMNFARNVRCLKCKAEGPKRVSADNVEMKKGDWNCSQCGFMNFASNTKCLRCRGPRPKRQLNPGEWECPSCDFLNFKGNMVCRKCNCERLKDVQSEDEDQPWRRPF</sequence>
<dbReference type="Pfam" id="PF00641">
    <property type="entry name" value="Zn_ribbon_RanBP"/>
    <property type="match status" value="3"/>
</dbReference>
<dbReference type="SMART" id="SM00547">
    <property type="entry name" value="ZnF_RBZ"/>
    <property type="match status" value="4"/>
</dbReference>
<name>A0ABC8SN79_9AQUA</name>
<evidence type="ECO:0000259" key="5">
    <source>
        <dbReference type="PROSITE" id="PS50199"/>
    </source>
</evidence>
<dbReference type="PANTHER" id="PTHR23111">
    <property type="entry name" value="ZINC FINGER PROTEIN"/>
    <property type="match status" value="1"/>
</dbReference>
<dbReference type="EMBL" id="CAUOFW020003225">
    <property type="protein sequence ID" value="CAK9158647.1"/>
    <property type="molecule type" value="Genomic_DNA"/>
</dbReference>
<dbReference type="PROSITE" id="PS01358">
    <property type="entry name" value="ZF_RANBP2_1"/>
    <property type="match status" value="2"/>
</dbReference>
<comment type="caution">
    <text evidence="6">The sequence shown here is derived from an EMBL/GenBank/DDBJ whole genome shotgun (WGS) entry which is preliminary data.</text>
</comment>
<dbReference type="PROSITE" id="PS50199">
    <property type="entry name" value="ZF_RANBP2_2"/>
    <property type="match status" value="4"/>
</dbReference>
<feature type="domain" description="RanBP2-type" evidence="5">
    <location>
        <begin position="369"/>
        <end position="398"/>
    </location>
</feature>
<feature type="domain" description="RanBP2-type" evidence="5">
    <location>
        <begin position="330"/>
        <end position="359"/>
    </location>
</feature>
<protein>
    <recommendedName>
        <fullName evidence="5">RanBP2-type domain-containing protein</fullName>
    </recommendedName>
</protein>
<dbReference type="InterPro" id="IPR001876">
    <property type="entry name" value="Znf_RanBP2"/>
</dbReference>
<proteinExistence type="predicted"/>
<accession>A0ABC8SN79</accession>
<dbReference type="GO" id="GO:0008270">
    <property type="term" value="F:zinc ion binding"/>
    <property type="evidence" value="ECO:0007669"/>
    <property type="project" value="UniProtKB-KW"/>
</dbReference>
<keyword evidence="2 4" id="KW-0863">Zinc-finger</keyword>
<reference evidence="6 7" key="1">
    <citation type="submission" date="2024-02" db="EMBL/GenBank/DDBJ databases">
        <authorList>
            <person name="Vignale AGUSTIN F."/>
            <person name="Sosa J E."/>
            <person name="Modenutti C."/>
        </authorList>
    </citation>
    <scope>NUCLEOTIDE SEQUENCE [LARGE SCALE GENOMIC DNA]</scope>
</reference>
<keyword evidence="3" id="KW-0862">Zinc</keyword>
<gene>
    <name evidence="6" type="ORF">ILEXP_LOCUS27314</name>
</gene>